<dbReference type="EMBL" id="AXCY01000161">
    <property type="protein sequence ID" value="KGM08761.1"/>
    <property type="molecule type" value="Genomic_DNA"/>
</dbReference>
<dbReference type="GO" id="GO:0008168">
    <property type="term" value="F:methyltransferase activity"/>
    <property type="evidence" value="ECO:0007669"/>
    <property type="project" value="UniProtKB-KW"/>
</dbReference>
<gene>
    <name evidence="2" type="ORF">N868_06400</name>
</gene>
<name>A0A0A0BLE8_9CELL</name>
<dbReference type="InterPro" id="IPR028973">
    <property type="entry name" value="PhnB-like"/>
</dbReference>
<sequence length="147" mass="15850">MTTRLNPYLSFRDCAREAMELYRSVFGGEVTFSTFAEFGASEDPAESDKIMHAMLTTPGGMVLMASDTPNSLEVPSGSSISLSITGGDEVELRGYWERLADGGEVVMPLEAAPWGDTFGMLTDRFGTAWMISIAGRGSPDHRDVPTG</sequence>
<protein>
    <submittedName>
        <fullName evidence="2">3-demethylubiquinone-9 3-methyltransferase</fullName>
    </submittedName>
</protein>
<dbReference type="SUPFAM" id="SSF54593">
    <property type="entry name" value="Glyoxalase/Bleomycin resistance protein/Dihydroxybiphenyl dioxygenase"/>
    <property type="match status" value="1"/>
</dbReference>
<dbReference type="OrthoDB" id="9795306at2"/>
<feature type="domain" description="PhnB-like" evidence="1">
    <location>
        <begin position="5"/>
        <end position="131"/>
    </location>
</feature>
<dbReference type="GO" id="GO:0032259">
    <property type="term" value="P:methylation"/>
    <property type="evidence" value="ECO:0007669"/>
    <property type="project" value="UniProtKB-KW"/>
</dbReference>
<evidence type="ECO:0000313" key="3">
    <source>
        <dbReference type="Proteomes" id="UP000029839"/>
    </source>
</evidence>
<evidence type="ECO:0000259" key="1">
    <source>
        <dbReference type="Pfam" id="PF06983"/>
    </source>
</evidence>
<dbReference type="RefSeq" id="WP_043610109.1">
    <property type="nucleotide sequence ID" value="NZ_AXCY01000161.1"/>
</dbReference>
<dbReference type="Pfam" id="PF06983">
    <property type="entry name" value="3-dmu-9_3-mt"/>
    <property type="match status" value="1"/>
</dbReference>
<dbReference type="CDD" id="cd06588">
    <property type="entry name" value="PhnB_like"/>
    <property type="match status" value="1"/>
</dbReference>
<proteinExistence type="predicted"/>
<organism evidence="2 3">
    <name type="scientific">Cellulomonas carbonis T26</name>
    <dbReference type="NCBI Taxonomy" id="947969"/>
    <lineage>
        <taxon>Bacteria</taxon>
        <taxon>Bacillati</taxon>
        <taxon>Actinomycetota</taxon>
        <taxon>Actinomycetes</taxon>
        <taxon>Micrococcales</taxon>
        <taxon>Cellulomonadaceae</taxon>
        <taxon>Cellulomonas</taxon>
    </lineage>
</organism>
<accession>A0A0A0BLE8</accession>
<dbReference type="InterPro" id="IPR029068">
    <property type="entry name" value="Glyas_Bleomycin-R_OHBP_Dase"/>
</dbReference>
<reference evidence="2 3" key="2">
    <citation type="journal article" date="2015" name="Stand. Genomic Sci.">
        <title>Draft genome sequence of Cellulomonas carbonis T26(T) and comparative analysis of six Cellulomonas genomes.</title>
        <authorList>
            <person name="Zhuang W."/>
            <person name="Zhang S."/>
            <person name="Xia X."/>
            <person name="Wang G."/>
        </authorList>
    </citation>
    <scope>NUCLEOTIDE SEQUENCE [LARGE SCALE GENOMIC DNA]</scope>
    <source>
        <strain evidence="2 3">T26</strain>
    </source>
</reference>
<comment type="caution">
    <text evidence="2">The sequence shown here is derived from an EMBL/GenBank/DDBJ whole genome shotgun (WGS) entry which is preliminary data.</text>
</comment>
<dbReference type="PANTHER" id="PTHR33990">
    <property type="entry name" value="PROTEIN YJDN-RELATED"/>
    <property type="match status" value="1"/>
</dbReference>
<keyword evidence="3" id="KW-1185">Reference proteome</keyword>
<dbReference type="PANTHER" id="PTHR33990:SF1">
    <property type="entry name" value="PROTEIN YJDN"/>
    <property type="match status" value="1"/>
</dbReference>
<dbReference type="Proteomes" id="UP000029839">
    <property type="component" value="Unassembled WGS sequence"/>
</dbReference>
<keyword evidence="2" id="KW-0830">Ubiquinone</keyword>
<evidence type="ECO:0000313" key="2">
    <source>
        <dbReference type="EMBL" id="KGM08761.1"/>
    </source>
</evidence>
<dbReference type="AlphaFoldDB" id="A0A0A0BLE8"/>
<keyword evidence="2" id="KW-0489">Methyltransferase</keyword>
<dbReference type="Gene3D" id="3.10.180.10">
    <property type="entry name" value="2,3-Dihydroxybiphenyl 1,2-Dioxygenase, domain 1"/>
    <property type="match status" value="1"/>
</dbReference>
<keyword evidence="2" id="KW-0808">Transferase</keyword>
<reference evidence="2 3" key="1">
    <citation type="submission" date="2013-08" db="EMBL/GenBank/DDBJ databases">
        <title>Genome sequencing of Cellulomonas carbonis T26.</title>
        <authorList>
            <person name="Chen F."/>
            <person name="Li Y."/>
            <person name="Wang G."/>
        </authorList>
    </citation>
    <scope>NUCLEOTIDE SEQUENCE [LARGE SCALE GENOMIC DNA]</scope>
    <source>
        <strain evidence="2 3">T26</strain>
    </source>
</reference>